<gene>
    <name evidence="2" type="ordered locus">amb2901</name>
</gene>
<sequence length="429" mass="47062">MATIRYVTGVNAEYFFILFPLFASLRRHAPGIRLEVCDFGLTGPQRAFLARKGALVATPPGLEGAHPWRCKAALGRYLRDRPWDVMFWLDADMMAVAPVEDLLTSIAQSLQETGKPLAVCTDASTTGLALSLVPAPRFQSLAPARGIGLDTLYLNSGFFACASPDFLAEWDRQCQEMPEENLFEQNAFNLVAHPAGFLPLPMWEWNLCAGNLDAARIEVQDGIPQAIHPEGRVRILHATSHRPEDVIKQTVTLSAGGRTFEATIKLLRHQALLQWQMSLLRDGLTEDAAHLAEAGLGRPDAGAGGEADAEAKARFQKGGELFLLRRFAEAAAAFREVLRLKPDHPRSLFNLAMAEAELGRLSQAPPLLRQAIQSDPDYREAHVYLVMMLVRLGETAAAAEALALALAKWPQDPTLRQLADQGGETKNFV</sequence>
<dbReference type="Pfam" id="PF13432">
    <property type="entry name" value="TPR_16"/>
    <property type="match status" value="1"/>
</dbReference>
<dbReference type="Gene3D" id="1.25.40.10">
    <property type="entry name" value="Tetratricopeptide repeat domain"/>
    <property type="match status" value="1"/>
</dbReference>
<dbReference type="HOGENOM" id="CLU_639043_0_0_5"/>
<dbReference type="InterPro" id="IPR019734">
    <property type="entry name" value="TPR_rpt"/>
</dbReference>
<feature type="repeat" description="TPR" evidence="1">
    <location>
        <begin position="311"/>
        <end position="344"/>
    </location>
</feature>
<dbReference type="EMBL" id="AP007255">
    <property type="protein sequence ID" value="BAE51705.1"/>
    <property type="molecule type" value="Genomic_DNA"/>
</dbReference>
<dbReference type="STRING" id="342108.amb2901"/>
<dbReference type="InterPro" id="IPR052943">
    <property type="entry name" value="TMTC_O-mannosyl-trnsfr"/>
</dbReference>
<keyword evidence="3" id="KW-1185">Reference proteome</keyword>
<evidence type="ECO:0000313" key="3">
    <source>
        <dbReference type="Proteomes" id="UP000007058"/>
    </source>
</evidence>
<dbReference type="InterPro" id="IPR029044">
    <property type="entry name" value="Nucleotide-diphossugar_trans"/>
</dbReference>
<evidence type="ECO:0000256" key="1">
    <source>
        <dbReference type="PROSITE-ProRule" id="PRU00339"/>
    </source>
</evidence>
<dbReference type="KEGG" id="mag:amb2901"/>
<dbReference type="SMART" id="SM00028">
    <property type="entry name" value="TPR"/>
    <property type="match status" value="3"/>
</dbReference>
<keyword evidence="1" id="KW-0802">TPR repeat</keyword>
<dbReference type="InterPro" id="IPR011990">
    <property type="entry name" value="TPR-like_helical_dom_sf"/>
</dbReference>
<feature type="repeat" description="TPR" evidence="1">
    <location>
        <begin position="345"/>
        <end position="378"/>
    </location>
</feature>
<dbReference type="Gene3D" id="3.90.550.10">
    <property type="entry name" value="Spore Coat Polysaccharide Biosynthesis Protein SpsA, Chain A"/>
    <property type="match status" value="1"/>
</dbReference>
<reference evidence="2 3" key="1">
    <citation type="journal article" date="2005" name="DNA Res.">
        <title>Complete genome sequence of the facultative anaerobic magnetotactic bacterium Magnetospirillum sp. strain AMB-1.</title>
        <authorList>
            <person name="Matsunaga T."/>
            <person name="Okamura Y."/>
            <person name="Fukuda Y."/>
            <person name="Wahyudi A.T."/>
            <person name="Murase Y."/>
            <person name="Takeyama H."/>
        </authorList>
    </citation>
    <scope>NUCLEOTIDE SEQUENCE [LARGE SCALE GENOMIC DNA]</scope>
    <source>
        <strain evidence="3">ATCC 700264 / AMB-1</strain>
    </source>
</reference>
<organism evidence="2 3">
    <name type="scientific">Paramagnetospirillum magneticum (strain ATCC 700264 / AMB-1)</name>
    <name type="common">Magnetospirillum magneticum</name>
    <dbReference type="NCBI Taxonomy" id="342108"/>
    <lineage>
        <taxon>Bacteria</taxon>
        <taxon>Pseudomonadati</taxon>
        <taxon>Pseudomonadota</taxon>
        <taxon>Alphaproteobacteria</taxon>
        <taxon>Rhodospirillales</taxon>
        <taxon>Magnetospirillaceae</taxon>
        <taxon>Paramagnetospirillum</taxon>
    </lineage>
</organism>
<dbReference type="AlphaFoldDB" id="Q2W370"/>
<evidence type="ECO:0000313" key="2">
    <source>
        <dbReference type="EMBL" id="BAE51705.1"/>
    </source>
</evidence>
<proteinExistence type="predicted"/>
<dbReference type="PROSITE" id="PS50005">
    <property type="entry name" value="TPR"/>
    <property type="match status" value="2"/>
</dbReference>
<dbReference type="RefSeq" id="WP_011385278.1">
    <property type="nucleotide sequence ID" value="NC_007626.1"/>
</dbReference>
<protein>
    <submittedName>
        <fullName evidence="2">Uncharacterized protein</fullName>
    </submittedName>
</protein>
<dbReference type="PANTHER" id="PTHR44809:SF1">
    <property type="entry name" value="PROTEIN O-MANNOSYL-TRANSFERASE TMTC1"/>
    <property type="match status" value="1"/>
</dbReference>
<dbReference type="PANTHER" id="PTHR44809">
    <property type="match status" value="1"/>
</dbReference>
<dbReference type="SUPFAM" id="SSF53448">
    <property type="entry name" value="Nucleotide-diphospho-sugar transferases"/>
    <property type="match status" value="1"/>
</dbReference>
<dbReference type="OrthoDB" id="7318059at2"/>
<name>Q2W370_PARM1</name>
<accession>Q2W370</accession>
<dbReference type="SUPFAM" id="SSF48452">
    <property type="entry name" value="TPR-like"/>
    <property type="match status" value="1"/>
</dbReference>
<dbReference type="Proteomes" id="UP000007058">
    <property type="component" value="Chromosome"/>
</dbReference>